<evidence type="ECO:0008006" key="4">
    <source>
        <dbReference type="Google" id="ProtNLM"/>
    </source>
</evidence>
<dbReference type="RefSeq" id="WP_215870614.1">
    <property type="nucleotide sequence ID" value="NZ_JAAXYO010000030.1"/>
</dbReference>
<name>A0AAE3CIT1_9PROT</name>
<evidence type="ECO:0000256" key="1">
    <source>
        <dbReference type="SAM" id="MobiDB-lite"/>
    </source>
</evidence>
<dbReference type="AlphaFoldDB" id="A0AAE3CIT1"/>
<accession>A0AAE3CIT1</accession>
<protein>
    <recommendedName>
        <fullName evidence="4">DUF4194 domain-containing protein</fullName>
    </recommendedName>
</protein>
<dbReference type="Pfam" id="PF21980">
    <property type="entry name" value="MksE"/>
    <property type="match status" value="1"/>
</dbReference>
<sequence>MTIPQALAAALSQMPALAEMFRLFLSGKHLNRMAEPALWAELEQHEASYVSLFAALGFDLRLDARGFAWFHNSDANSNIGKISRQLALLFMVIFDAQANVGKALQRFTDWLIDSAWLTEVYKQQQDLLDAEGLDPDALVELLGRACNLGFAVEESAGWRLLPAVCRYLDHFESLALTAKTDGDEPSAPTEEDWAADAPDDEENS</sequence>
<reference evidence="2" key="1">
    <citation type="journal article" date="2021" name="ISME J.">
        <title>Genomic evolution of the class Acidithiobacillia: deep-branching Proteobacteria living in extreme acidic conditions.</title>
        <authorList>
            <person name="Moya-Beltran A."/>
            <person name="Beard S."/>
            <person name="Rojas-Villalobos C."/>
            <person name="Issotta F."/>
            <person name="Gallardo Y."/>
            <person name="Ulloa R."/>
            <person name="Giaveno A."/>
            <person name="Degli Esposti M."/>
            <person name="Johnson D.B."/>
            <person name="Quatrini R."/>
        </authorList>
    </citation>
    <scope>NUCLEOTIDE SEQUENCE</scope>
    <source>
        <strain evidence="2">VAN18-1</strain>
    </source>
</reference>
<feature type="compositionally biased region" description="Acidic residues" evidence="1">
    <location>
        <begin position="189"/>
        <end position="204"/>
    </location>
</feature>
<gene>
    <name evidence="2" type="ORF">HFQ13_02065</name>
</gene>
<comment type="caution">
    <text evidence="2">The sequence shown here is derived from an EMBL/GenBank/DDBJ whole genome shotgun (WGS) entry which is preliminary data.</text>
</comment>
<keyword evidence="3" id="KW-1185">Reference proteome</keyword>
<feature type="region of interest" description="Disordered" evidence="1">
    <location>
        <begin position="178"/>
        <end position="204"/>
    </location>
</feature>
<evidence type="ECO:0000313" key="3">
    <source>
        <dbReference type="Proteomes" id="UP001197378"/>
    </source>
</evidence>
<dbReference type="EMBL" id="JAAXYO010000030">
    <property type="protein sequence ID" value="MBU2787009.1"/>
    <property type="molecule type" value="Genomic_DNA"/>
</dbReference>
<proteinExistence type="predicted"/>
<dbReference type="Proteomes" id="UP001197378">
    <property type="component" value="Unassembled WGS sequence"/>
</dbReference>
<evidence type="ECO:0000313" key="2">
    <source>
        <dbReference type="EMBL" id="MBU2787009.1"/>
    </source>
</evidence>
<organism evidence="2 3">
    <name type="scientific">Igneacidithiobacillus copahuensis</name>
    <dbReference type="NCBI Taxonomy" id="2724909"/>
    <lineage>
        <taxon>Bacteria</taxon>
        <taxon>Pseudomonadati</taxon>
        <taxon>Pseudomonadota</taxon>
        <taxon>Acidithiobacillia</taxon>
        <taxon>Acidithiobacillales</taxon>
        <taxon>Acidithiobacillaceae</taxon>
        <taxon>Igneacidithiobacillus</taxon>
    </lineage>
</organism>
<dbReference type="InterPro" id="IPR053841">
    <property type="entry name" value="MksE"/>
</dbReference>